<evidence type="ECO:0000313" key="2">
    <source>
        <dbReference type="EMBL" id="KAH9296215.1"/>
    </source>
</evidence>
<sequence length="51" mass="4850">PVGHSAGAGYRSAGPADSSTGTDYYPVGPDTGTGIDSRADSSSSTSTGLSA</sequence>
<accession>A0AA38FBU2</accession>
<feature type="non-terminal residue" evidence="2">
    <location>
        <position position="51"/>
    </location>
</feature>
<dbReference type="EMBL" id="JAHRHJ020000011">
    <property type="protein sequence ID" value="KAH9296215.1"/>
    <property type="molecule type" value="Genomic_DNA"/>
</dbReference>
<dbReference type="AlphaFoldDB" id="A0AA38FBU2"/>
<feature type="region of interest" description="Disordered" evidence="1">
    <location>
        <begin position="1"/>
        <end position="51"/>
    </location>
</feature>
<evidence type="ECO:0000313" key="3">
    <source>
        <dbReference type="Proteomes" id="UP000824469"/>
    </source>
</evidence>
<feature type="non-terminal residue" evidence="2">
    <location>
        <position position="1"/>
    </location>
</feature>
<feature type="compositionally biased region" description="Low complexity" evidence="1">
    <location>
        <begin position="41"/>
        <end position="51"/>
    </location>
</feature>
<reference evidence="2 3" key="1">
    <citation type="journal article" date="2021" name="Nat. Plants">
        <title>The Taxus genome provides insights into paclitaxel biosynthesis.</title>
        <authorList>
            <person name="Xiong X."/>
            <person name="Gou J."/>
            <person name="Liao Q."/>
            <person name="Li Y."/>
            <person name="Zhou Q."/>
            <person name="Bi G."/>
            <person name="Li C."/>
            <person name="Du R."/>
            <person name="Wang X."/>
            <person name="Sun T."/>
            <person name="Guo L."/>
            <person name="Liang H."/>
            <person name="Lu P."/>
            <person name="Wu Y."/>
            <person name="Zhang Z."/>
            <person name="Ro D.K."/>
            <person name="Shang Y."/>
            <person name="Huang S."/>
            <person name="Yan J."/>
        </authorList>
    </citation>
    <scope>NUCLEOTIDE SEQUENCE [LARGE SCALE GENOMIC DNA]</scope>
    <source>
        <strain evidence="2">Ta-2019</strain>
    </source>
</reference>
<dbReference type="Proteomes" id="UP000824469">
    <property type="component" value="Unassembled WGS sequence"/>
</dbReference>
<protein>
    <submittedName>
        <fullName evidence="2">Uncharacterized protein</fullName>
    </submittedName>
</protein>
<evidence type="ECO:0000256" key="1">
    <source>
        <dbReference type="SAM" id="MobiDB-lite"/>
    </source>
</evidence>
<keyword evidence="3" id="KW-1185">Reference proteome</keyword>
<proteinExistence type="predicted"/>
<organism evidence="2 3">
    <name type="scientific">Taxus chinensis</name>
    <name type="common">Chinese yew</name>
    <name type="synonym">Taxus wallichiana var. chinensis</name>
    <dbReference type="NCBI Taxonomy" id="29808"/>
    <lineage>
        <taxon>Eukaryota</taxon>
        <taxon>Viridiplantae</taxon>
        <taxon>Streptophyta</taxon>
        <taxon>Embryophyta</taxon>
        <taxon>Tracheophyta</taxon>
        <taxon>Spermatophyta</taxon>
        <taxon>Pinopsida</taxon>
        <taxon>Pinidae</taxon>
        <taxon>Conifers II</taxon>
        <taxon>Cupressales</taxon>
        <taxon>Taxaceae</taxon>
        <taxon>Taxus</taxon>
    </lineage>
</organism>
<comment type="caution">
    <text evidence="2">The sequence shown here is derived from an EMBL/GenBank/DDBJ whole genome shotgun (WGS) entry which is preliminary data.</text>
</comment>
<gene>
    <name evidence="2" type="ORF">KI387_039803</name>
</gene>
<name>A0AA38FBU2_TAXCH</name>